<evidence type="ECO:0000313" key="2">
    <source>
        <dbReference type="EMBL" id="RKF41958.1"/>
    </source>
</evidence>
<organism evidence="2 3">
    <name type="scientific">Sphingobacterium siyangense</name>
    <dbReference type="NCBI Taxonomy" id="459529"/>
    <lineage>
        <taxon>Bacteria</taxon>
        <taxon>Pseudomonadati</taxon>
        <taxon>Bacteroidota</taxon>
        <taxon>Sphingobacteriia</taxon>
        <taxon>Sphingobacteriales</taxon>
        <taxon>Sphingobacteriaceae</taxon>
        <taxon>Sphingobacterium</taxon>
    </lineage>
</organism>
<dbReference type="Proteomes" id="UP000286402">
    <property type="component" value="Unassembled WGS sequence"/>
</dbReference>
<name>A0A420G9V8_9SPHI</name>
<comment type="caution">
    <text evidence="2">The sequence shown here is derived from an EMBL/GenBank/DDBJ whole genome shotgun (WGS) entry which is preliminary data.</text>
</comment>
<keyword evidence="3" id="KW-1185">Reference proteome</keyword>
<evidence type="ECO:0000256" key="1">
    <source>
        <dbReference type="SAM" id="MobiDB-lite"/>
    </source>
</evidence>
<gene>
    <name evidence="2" type="ORF">BCY89_00120</name>
</gene>
<dbReference type="AlphaFoldDB" id="A0A420G9V8"/>
<protein>
    <submittedName>
        <fullName evidence="2">Uncharacterized protein</fullName>
    </submittedName>
</protein>
<proteinExistence type="predicted"/>
<reference evidence="2 3" key="1">
    <citation type="submission" date="2016-07" db="EMBL/GenBank/DDBJ databases">
        <title>Genome analysis of Sphingobacterium siyangense T12B17.</title>
        <authorList>
            <person name="Xu D."/>
            <person name="Su Y."/>
            <person name="Zheng S."/>
        </authorList>
    </citation>
    <scope>NUCLEOTIDE SEQUENCE [LARGE SCALE GENOMIC DNA]</scope>
    <source>
        <strain evidence="2 3">T12B17</strain>
    </source>
</reference>
<dbReference type="EMBL" id="MCAQ01000001">
    <property type="protein sequence ID" value="RKF41958.1"/>
    <property type="molecule type" value="Genomic_DNA"/>
</dbReference>
<feature type="compositionally biased region" description="Polar residues" evidence="1">
    <location>
        <begin position="52"/>
        <end position="62"/>
    </location>
</feature>
<evidence type="ECO:0000313" key="3">
    <source>
        <dbReference type="Proteomes" id="UP000286402"/>
    </source>
</evidence>
<feature type="region of interest" description="Disordered" evidence="1">
    <location>
        <begin position="36"/>
        <end position="62"/>
    </location>
</feature>
<accession>A0A420G9V8</accession>
<dbReference type="RefSeq" id="WP_120332363.1">
    <property type="nucleotide sequence ID" value="NZ_CP070350.1"/>
</dbReference>
<sequence length="62" mass="7034">METNKEKLAHDKGRADYVAPCLNVRKIELENGIAAGSVNPSTKQQWEETDTQSHSVDNNYWD</sequence>